<evidence type="ECO:0000313" key="1">
    <source>
        <dbReference type="EMBL" id="MCH89467.1"/>
    </source>
</evidence>
<dbReference type="AlphaFoldDB" id="A0A392MPS4"/>
<sequence length="117" mass="12676">MYFQTWLISLPSVIREWKLEGGSSGTVLGGIDPRSLTGIARANKATLRCRGYFYFRSQRASTSSSGHLATDMGLLSTPPYAQHCWAQGTDINGGWPDQNLIAGVPVNRGGDSDTILE</sequence>
<accession>A0A392MPS4</accession>
<comment type="caution">
    <text evidence="1">The sequence shown here is derived from an EMBL/GenBank/DDBJ whole genome shotgun (WGS) entry which is preliminary data.</text>
</comment>
<proteinExistence type="predicted"/>
<organism evidence="1 2">
    <name type="scientific">Trifolium medium</name>
    <dbReference type="NCBI Taxonomy" id="97028"/>
    <lineage>
        <taxon>Eukaryota</taxon>
        <taxon>Viridiplantae</taxon>
        <taxon>Streptophyta</taxon>
        <taxon>Embryophyta</taxon>
        <taxon>Tracheophyta</taxon>
        <taxon>Spermatophyta</taxon>
        <taxon>Magnoliopsida</taxon>
        <taxon>eudicotyledons</taxon>
        <taxon>Gunneridae</taxon>
        <taxon>Pentapetalae</taxon>
        <taxon>rosids</taxon>
        <taxon>fabids</taxon>
        <taxon>Fabales</taxon>
        <taxon>Fabaceae</taxon>
        <taxon>Papilionoideae</taxon>
        <taxon>50 kb inversion clade</taxon>
        <taxon>NPAAA clade</taxon>
        <taxon>Hologalegina</taxon>
        <taxon>IRL clade</taxon>
        <taxon>Trifolieae</taxon>
        <taxon>Trifolium</taxon>
    </lineage>
</organism>
<keyword evidence="2" id="KW-1185">Reference proteome</keyword>
<feature type="non-terminal residue" evidence="1">
    <location>
        <position position="117"/>
    </location>
</feature>
<evidence type="ECO:0000313" key="2">
    <source>
        <dbReference type="Proteomes" id="UP000265520"/>
    </source>
</evidence>
<dbReference type="EMBL" id="LXQA010016201">
    <property type="protein sequence ID" value="MCH89467.1"/>
    <property type="molecule type" value="Genomic_DNA"/>
</dbReference>
<protein>
    <submittedName>
        <fullName evidence="1">Uncharacterized protein</fullName>
    </submittedName>
</protein>
<dbReference type="Proteomes" id="UP000265520">
    <property type="component" value="Unassembled WGS sequence"/>
</dbReference>
<reference evidence="1 2" key="1">
    <citation type="journal article" date="2018" name="Front. Plant Sci.">
        <title>Red Clover (Trifolium pratense) and Zigzag Clover (T. medium) - A Picture of Genomic Similarities and Differences.</title>
        <authorList>
            <person name="Dluhosova J."/>
            <person name="Istvanek J."/>
            <person name="Nedelnik J."/>
            <person name="Repkova J."/>
        </authorList>
    </citation>
    <scope>NUCLEOTIDE SEQUENCE [LARGE SCALE GENOMIC DNA]</scope>
    <source>
        <strain evidence="2">cv. 10/8</strain>
        <tissue evidence="1">Leaf</tissue>
    </source>
</reference>
<name>A0A392MPS4_9FABA</name>
<gene>
    <name evidence="1" type="ORF">A2U01_0010363</name>
</gene>